<name>A0AAN8FG09_TRICO</name>
<sequence length="181" mass="20525">MFTFVSLLRRISLIRVAIKYESRMATPRFGYVYDERMLKHKCNYDSTMAERPERMALIHERLQKDGLLKDAVKLTMVHPGVLINELESLKTDEQCEEYCRDKEILWLSPDSAEAARVAAGGTIELVKANVEGRVGNSFAIVRPPGHHAFGKTPQGYCLYNNVAIAAKYAVNKLKLQKVSNH</sequence>
<dbReference type="AlphaFoldDB" id="A0AAN8FG09"/>
<comment type="catalytic activity">
    <reaction evidence="1">
        <text>N(6)-acetyl-L-lysyl-[histone] + H2O = L-lysyl-[histone] + acetate</text>
        <dbReference type="Rhea" id="RHEA:58196"/>
        <dbReference type="Rhea" id="RHEA-COMP:9845"/>
        <dbReference type="Rhea" id="RHEA-COMP:11338"/>
        <dbReference type="ChEBI" id="CHEBI:15377"/>
        <dbReference type="ChEBI" id="CHEBI:29969"/>
        <dbReference type="ChEBI" id="CHEBI:30089"/>
        <dbReference type="ChEBI" id="CHEBI:61930"/>
        <dbReference type="EC" id="3.5.1.98"/>
    </reaction>
</comment>
<evidence type="ECO:0000313" key="3">
    <source>
        <dbReference type="EMBL" id="KAK5978067.1"/>
    </source>
</evidence>
<dbReference type="PANTHER" id="PTHR10625:SF1">
    <property type="entry name" value="HISTONE DEACETYLASE DOMAIN-CONTAINING PROTEIN"/>
    <property type="match status" value="1"/>
</dbReference>
<protein>
    <recommendedName>
        <fullName evidence="2">Histone deacetylase domain-containing protein</fullName>
    </recommendedName>
</protein>
<accession>A0AAN8FG09</accession>
<dbReference type="GO" id="GO:0040029">
    <property type="term" value="P:epigenetic regulation of gene expression"/>
    <property type="evidence" value="ECO:0007669"/>
    <property type="project" value="TreeGrafter"/>
</dbReference>
<dbReference type="GO" id="GO:0000118">
    <property type="term" value="C:histone deacetylase complex"/>
    <property type="evidence" value="ECO:0007669"/>
    <property type="project" value="TreeGrafter"/>
</dbReference>
<dbReference type="EMBL" id="WIXE01009851">
    <property type="protein sequence ID" value="KAK5978067.1"/>
    <property type="molecule type" value="Genomic_DNA"/>
</dbReference>
<dbReference type="Gene3D" id="3.40.800.20">
    <property type="entry name" value="Histone deacetylase domain"/>
    <property type="match status" value="1"/>
</dbReference>
<dbReference type="Proteomes" id="UP001331761">
    <property type="component" value="Unassembled WGS sequence"/>
</dbReference>
<dbReference type="Pfam" id="PF00850">
    <property type="entry name" value="Hist_deacetyl"/>
    <property type="match status" value="1"/>
</dbReference>
<dbReference type="InterPro" id="IPR037138">
    <property type="entry name" value="His_deacetylse_dom_sf"/>
</dbReference>
<dbReference type="InterPro" id="IPR023696">
    <property type="entry name" value="Ureohydrolase_dom_sf"/>
</dbReference>
<feature type="domain" description="Histone deacetylase" evidence="2">
    <location>
        <begin position="50"/>
        <end position="178"/>
    </location>
</feature>
<reference evidence="3 4" key="1">
    <citation type="submission" date="2019-10" db="EMBL/GenBank/DDBJ databases">
        <title>Assembly and Annotation for the nematode Trichostrongylus colubriformis.</title>
        <authorList>
            <person name="Martin J."/>
        </authorList>
    </citation>
    <scope>NUCLEOTIDE SEQUENCE [LARGE SCALE GENOMIC DNA]</scope>
    <source>
        <strain evidence="3">G859</strain>
        <tissue evidence="3">Whole worm</tissue>
    </source>
</reference>
<dbReference type="SUPFAM" id="SSF52768">
    <property type="entry name" value="Arginase/deacetylase"/>
    <property type="match status" value="1"/>
</dbReference>
<proteinExistence type="predicted"/>
<evidence type="ECO:0000259" key="2">
    <source>
        <dbReference type="Pfam" id="PF00850"/>
    </source>
</evidence>
<dbReference type="PANTHER" id="PTHR10625">
    <property type="entry name" value="HISTONE DEACETYLASE HDAC1-RELATED"/>
    <property type="match status" value="1"/>
</dbReference>
<dbReference type="GO" id="GO:0141221">
    <property type="term" value="F:histone deacetylase activity, hydrolytic mechanism"/>
    <property type="evidence" value="ECO:0007669"/>
    <property type="project" value="UniProtKB-EC"/>
</dbReference>
<organism evidence="3 4">
    <name type="scientific">Trichostrongylus colubriformis</name>
    <name type="common">Black scour worm</name>
    <dbReference type="NCBI Taxonomy" id="6319"/>
    <lineage>
        <taxon>Eukaryota</taxon>
        <taxon>Metazoa</taxon>
        <taxon>Ecdysozoa</taxon>
        <taxon>Nematoda</taxon>
        <taxon>Chromadorea</taxon>
        <taxon>Rhabditida</taxon>
        <taxon>Rhabditina</taxon>
        <taxon>Rhabditomorpha</taxon>
        <taxon>Strongyloidea</taxon>
        <taxon>Trichostrongylidae</taxon>
        <taxon>Trichostrongylus</taxon>
    </lineage>
</organism>
<gene>
    <name evidence="3" type="ORF">GCK32_008381</name>
</gene>
<keyword evidence="4" id="KW-1185">Reference proteome</keyword>
<comment type="caution">
    <text evidence="3">The sequence shown here is derived from an EMBL/GenBank/DDBJ whole genome shotgun (WGS) entry which is preliminary data.</text>
</comment>
<evidence type="ECO:0000313" key="4">
    <source>
        <dbReference type="Proteomes" id="UP001331761"/>
    </source>
</evidence>
<dbReference type="InterPro" id="IPR023801">
    <property type="entry name" value="His_deacetylse_dom"/>
</dbReference>
<evidence type="ECO:0000256" key="1">
    <source>
        <dbReference type="ARBA" id="ARBA00048287"/>
    </source>
</evidence>